<dbReference type="Gene3D" id="3.40.190.10">
    <property type="entry name" value="Periplasmic binding protein-like II"/>
    <property type="match status" value="2"/>
</dbReference>
<evidence type="ECO:0000256" key="11">
    <source>
        <dbReference type="ARBA" id="ARBA00048179"/>
    </source>
</evidence>
<accession>A0A2H3NWM1</accession>
<dbReference type="Proteomes" id="UP000221024">
    <property type="component" value="Unassembled WGS sequence"/>
</dbReference>
<dbReference type="SUPFAM" id="SSF53850">
    <property type="entry name" value="Periplasmic binding protein-like II"/>
    <property type="match status" value="1"/>
</dbReference>
<dbReference type="OrthoDB" id="9815602at2"/>
<evidence type="ECO:0000256" key="5">
    <source>
        <dbReference type="ARBA" id="ARBA00022679"/>
    </source>
</evidence>
<comment type="similarity">
    <text evidence="3">Belongs to the NMT1/THI5 family.</text>
</comment>
<dbReference type="GO" id="GO:0016740">
    <property type="term" value="F:transferase activity"/>
    <property type="evidence" value="ECO:0007669"/>
    <property type="project" value="UniProtKB-KW"/>
</dbReference>
<proteinExistence type="inferred from homology"/>
<feature type="domain" description="SsuA/THI5-like" evidence="12">
    <location>
        <begin position="13"/>
        <end position="230"/>
    </location>
</feature>
<evidence type="ECO:0000256" key="3">
    <source>
        <dbReference type="ARBA" id="ARBA00009406"/>
    </source>
</evidence>
<evidence type="ECO:0000256" key="4">
    <source>
        <dbReference type="ARBA" id="ARBA00011738"/>
    </source>
</evidence>
<keyword evidence="8" id="KW-0784">Thiamine biosynthesis</keyword>
<comment type="catalytic activity">
    <reaction evidence="11">
        <text>N(6)-(pyridoxal phosphate)-L-lysyl-[4-amino-5-hydroxymethyl-2-methylpyrimidine phosphate synthase] + L-histidyl-[4-amino-5-hydroxymethyl-2-methylpyrimidine phosphate synthase] + 2 Fe(3+) + 4 H2O = L-lysyl-[4-amino-5-hydroxymethyl-2-methylpyrimidine phosphate synthase] + (2S)-2-amino-5-hydroxy-4-oxopentanoyl-[4-amino-5-hydroxymethyl-2-methylpyrimidine phosphate synthase] + 4-amino-2-methyl-5-(phosphooxymethyl)pyrimidine + 3-oxopropanoate + 2 Fe(2+) + 2 H(+)</text>
        <dbReference type="Rhea" id="RHEA:65756"/>
        <dbReference type="Rhea" id="RHEA-COMP:16892"/>
        <dbReference type="Rhea" id="RHEA-COMP:16893"/>
        <dbReference type="Rhea" id="RHEA-COMP:16894"/>
        <dbReference type="Rhea" id="RHEA-COMP:16895"/>
        <dbReference type="ChEBI" id="CHEBI:15377"/>
        <dbReference type="ChEBI" id="CHEBI:15378"/>
        <dbReference type="ChEBI" id="CHEBI:29033"/>
        <dbReference type="ChEBI" id="CHEBI:29034"/>
        <dbReference type="ChEBI" id="CHEBI:29969"/>
        <dbReference type="ChEBI" id="CHEBI:29979"/>
        <dbReference type="ChEBI" id="CHEBI:33190"/>
        <dbReference type="ChEBI" id="CHEBI:58354"/>
        <dbReference type="ChEBI" id="CHEBI:143915"/>
        <dbReference type="ChEBI" id="CHEBI:157692"/>
    </reaction>
    <physiologicalReaction direction="left-to-right" evidence="11">
        <dbReference type="Rhea" id="RHEA:65757"/>
    </physiologicalReaction>
</comment>
<evidence type="ECO:0000256" key="7">
    <source>
        <dbReference type="ARBA" id="ARBA00022898"/>
    </source>
</evidence>
<comment type="pathway">
    <text evidence="2">Cofactor biosynthesis; thiamine diphosphate biosynthesis.</text>
</comment>
<comment type="function">
    <text evidence="1">Responsible for the formation of the pyrimidine heterocycle in the thiamine biosynthesis pathway. Catalyzes the formation of hydroxymethylpyrimidine phosphate (HMP-P) from histidine and pyridoxal phosphate (PLP). The protein uses PLP and the active site histidine to form HMP-P, generating an inactive enzyme. The enzyme can only undergo a single turnover, which suggests it is a suicide enzyme.</text>
</comment>
<protein>
    <recommendedName>
        <fullName evidence="10">Thiamine pyrimidine synthase</fullName>
    </recommendedName>
</protein>
<evidence type="ECO:0000256" key="2">
    <source>
        <dbReference type="ARBA" id="ARBA00004948"/>
    </source>
</evidence>
<gene>
    <name evidence="13" type="ORF">CRI93_00980</name>
</gene>
<dbReference type="PANTHER" id="PTHR31528">
    <property type="entry name" value="4-AMINO-5-HYDROXYMETHYL-2-METHYLPYRIMIDINE PHOSPHATE SYNTHASE THI11-RELATED"/>
    <property type="match status" value="1"/>
</dbReference>
<name>A0A2H3NWM1_9BACT</name>
<sequence>MDTLRLGLEWFLNPDHAPLLIAQEHGWFAEANIDLDIVEPDAHMDAVDAINDGTLDMAITEPLHLVEDRAEGASVVGFARFLHTNGGVMYLRGRGIERPRDMVGARIQYPGAPGPGGPAIVQTMIEHDGGTAEADDFTPVNNSFYHTDALAEDKADVATLVFYNFELVEAQHRGLDAGFFALKDWGIPDFCQLIMITTPEHLQARHDAFARFVRVLRRGVDFLHQKPEAAASIYRRRAHVEDDDTLTPKTFAATLPCFTYDFGMTDAYYAALEHWMFERGLIDAQPGADVYWTNELALPVAAPSTSAAM</sequence>
<dbReference type="AlphaFoldDB" id="A0A2H3NWM1"/>
<evidence type="ECO:0000313" key="13">
    <source>
        <dbReference type="EMBL" id="PEN09334.1"/>
    </source>
</evidence>
<comment type="subunit">
    <text evidence="4">Homodimer.</text>
</comment>
<dbReference type="Pfam" id="PF09084">
    <property type="entry name" value="NMT1"/>
    <property type="match status" value="1"/>
</dbReference>
<keyword evidence="9" id="KW-0408">Iron</keyword>
<evidence type="ECO:0000256" key="9">
    <source>
        <dbReference type="ARBA" id="ARBA00023004"/>
    </source>
</evidence>
<dbReference type="InterPro" id="IPR015168">
    <property type="entry name" value="SsuA/THI5"/>
</dbReference>
<evidence type="ECO:0000259" key="12">
    <source>
        <dbReference type="Pfam" id="PF09084"/>
    </source>
</evidence>
<dbReference type="RefSeq" id="WP_098060733.1">
    <property type="nucleotide sequence ID" value="NZ_PDEP01000001.1"/>
</dbReference>
<reference evidence="13 14" key="1">
    <citation type="submission" date="2017-10" db="EMBL/GenBank/DDBJ databases">
        <title>Draft genome of Longimonas halophila.</title>
        <authorList>
            <person name="Goh K.M."/>
            <person name="Shamsir M.S."/>
            <person name="Lim S.W."/>
        </authorList>
    </citation>
    <scope>NUCLEOTIDE SEQUENCE [LARGE SCALE GENOMIC DNA]</scope>
    <source>
        <strain evidence="13 14">KCTC 42399</strain>
    </source>
</reference>
<dbReference type="GO" id="GO:0046872">
    <property type="term" value="F:metal ion binding"/>
    <property type="evidence" value="ECO:0007669"/>
    <property type="project" value="UniProtKB-KW"/>
</dbReference>
<keyword evidence="14" id="KW-1185">Reference proteome</keyword>
<evidence type="ECO:0000256" key="8">
    <source>
        <dbReference type="ARBA" id="ARBA00022977"/>
    </source>
</evidence>
<evidence type="ECO:0000256" key="10">
    <source>
        <dbReference type="ARBA" id="ARBA00033171"/>
    </source>
</evidence>
<dbReference type="GO" id="GO:0009228">
    <property type="term" value="P:thiamine biosynthetic process"/>
    <property type="evidence" value="ECO:0007669"/>
    <property type="project" value="UniProtKB-KW"/>
</dbReference>
<dbReference type="InterPro" id="IPR027939">
    <property type="entry name" value="NMT1/THI5"/>
</dbReference>
<evidence type="ECO:0000256" key="6">
    <source>
        <dbReference type="ARBA" id="ARBA00022723"/>
    </source>
</evidence>
<evidence type="ECO:0000313" key="14">
    <source>
        <dbReference type="Proteomes" id="UP000221024"/>
    </source>
</evidence>
<dbReference type="EMBL" id="PDEP01000001">
    <property type="protein sequence ID" value="PEN09334.1"/>
    <property type="molecule type" value="Genomic_DNA"/>
</dbReference>
<keyword evidence="6" id="KW-0479">Metal-binding</keyword>
<organism evidence="13 14">
    <name type="scientific">Longimonas halophila</name>
    <dbReference type="NCBI Taxonomy" id="1469170"/>
    <lineage>
        <taxon>Bacteria</taxon>
        <taxon>Pseudomonadati</taxon>
        <taxon>Rhodothermota</taxon>
        <taxon>Rhodothermia</taxon>
        <taxon>Rhodothermales</taxon>
        <taxon>Salisaetaceae</taxon>
        <taxon>Longimonas</taxon>
    </lineage>
</organism>
<comment type="caution">
    <text evidence="13">The sequence shown here is derived from an EMBL/GenBank/DDBJ whole genome shotgun (WGS) entry which is preliminary data.</text>
</comment>
<keyword evidence="7" id="KW-0663">Pyridoxal phosphate</keyword>
<evidence type="ECO:0000256" key="1">
    <source>
        <dbReference type="ARBA" id="ARBA00003469"/>
    </source>
</evidence>
<keyword evidence="5" id="KW-0808">Transferase</keyword>
<dbReference type="PANTHER" id="PTHR31528:SF1">
    <property type="entry name" value="4-AMINO-5-HYDROXYMETHYL-2-METHYLPYRIMIDINE PHOSPHATE SYNTHASE THI11-RELATED"/>
    <property type="match status" value="1"/>
</dbReference>